<reference evidence="1 2" key="1">
    <citation type="submission" date="2019-04" db="EMBL/GenBank/DDBJ databases">
        <title>Thalassotalea guangxiensis sp. nov., isolated from sediment of the coastal wetland.</title>
        <authorList>
            <person name="Zheng S."/>
            <person name="Zhang D."/>
        </authorList>
    </citation>
    <scope>NUCLEOTIDE SEQUENCE [LARGE SCALE GENOMIC DNA]</scope>
    <source>
        <strain evidence="1 2">ZS-4</strain>
    </source>
</reference>
<name>A0A4U1B993_9GAMM</name>
<organism evidence="1 2">
    <name type="scientific">Thalassotalea mangrovi</name>
    <dbReference type="NCBI Taxonomy" id="2572245"/>
    <lineage>
        <taxon>Bacteria</taxon>
        <taxon>Pseudomonadati</taxon>
        <taxon>Pseudomonadota</taxon>
        <taxon>Gammaproteobacteria</taxon>
        <taxon>Alteromonadales</taxon>
        <taxon>Colwelliaceae</taxon>
        <taxon>Thalassotalea</taxon>
    </lineage>
</organism>
<keyword evidence="2" id="KW-1185">Reference proteome</keyword>
<dbReference type="Proteomes" id="UP000307999">
    <property type="component" value="Unassembled WGS sequence"/>
</dbReference>
<dbReference type="RefSeq" id="WP_136734485.1">
    <property type="nucleotide sequence ID" value="NZ_SWDB01000004.1"/>
</dbReference>
<accession>A0A4U1B993</accession>
<comment type="caution">
    <text evidence="1">The sequence shown here is derived from an EMBL/GenBank/DDBJ whole genome shotgun (WGS) entry which is preliminary data.</text>
</comment>
<dbReference type="AlphaFoldDB" id="A0A4U1B993"/>
<gene>
    <name evidence="1" type="ORF">E8M12_02425</name>
</gene>
<sequence>MGASVAKKQRQCQQRQLRIMVMDDRYAENARMRILGGSVRGRLWSWMTGMPKMHGRVFSVGSGVRAPTSSHSLLRQGI</sequence>
<proteinExistence type="predicted"/>
<dbReference type="EMBL" id="SWDB01000004">
    <property type="protein sequence ID" value="TKB47135.1"/>
    <property type="molecule type" value="Genomic_DNA"/>
</dbReference>
<evidence type="ECO:0000313" key="1">
    <source>
        <dbReference type="EMBL" id="TKB47135.1"/>
    </source>
</evidence>
<protein>
    <submittedName>
        <fullName evidence="1">Uncharacterized protein</fullName>
    </submittedName>
</protein>
<evidence type="ECO:0000313" key="2">
    <source>
        <dbReference type="Proteomes" id="UP000307999"/>
    </source>
</evidence>